<dbReference type="InterPro" id="IPR036397">
    <property type="entry name" value="RNaseH_sf"/>
</dbReference>
<keyword evidence="3" id="KW-1185">Reference proteome</keyword>
<sequence length="213" mass="24664">MCSSQPKQWAHWLPYAEYWHNTCYHTAICMSPFEALYGYKPTPLVLPHGLQSSVIGLEQTLHMQQLIQHQLKHLLTQAQDRMKKLADKHRVERVFNIGDWVYLKLKPYRQLSLQRIGAVAYKLQLPPTFWIHPLFHVSFLSGKLVTLIDLSYVTAFDDDGKVVMRLVAILGRRLVKRNNKGRAPLCFVAHLPVDEATWEDIGVLTKKFPHLLS</sequence>
<evidence type="ECO:0000313" key="2">
    <source>
        <dbReference type="EMBL" id="KAK6124204.1"/>
    </source>
</evidence>
<dbReference type="Gene3D" id="3.30.420.10">
    <property type="entry name" value="Ribonuclease H-like superfamily/Ribonuclease H"/>
    <property type="match status" value="1"/>
</dbReference>
<protein>
    <recommendedName>
        <fullName evidence="1">Tf2-1-like SH3-like domain-containing protein</fullName>
    </recommendedName>
</protein>
<dbReference type="InterPro" id="IPR056924">
    <property type="entry name" value="SH3_Tf2-1"/>
</dbReference>
<dbReference type="EMBL" id="JABTTQ020002413">
    <property type="protein sequence ID" value="KAK6124204.1"/>
    <property type="molecule type" value="Genomic_DNA"/>
</dbReference>
<organism evidence="2 3">
    <name type="scientific">Rehmannia glutinosa</name>
    <name type="common">Chinese foxglove</name>
    <dbReference type="NCBI Taxonomy" id="99300"/>
    <lineage>
        <taxon>Eukaryota</taxon>
        <taxon>Viridiplantae</taxon>
        <taxon>Streptophyta</taxon>
        <taxon>Embryophyta</taxon>
        <taxon>Tracheophyta</taxon>
        <taxon>Spermatophyta</taxon>
        <taxon>Magnoliopsida</taxon>
        <taxon>eudicotyledons</taxon>
        <taxon>Gunneridae</taxon>
        <taxon>Pentapetalae</taxon>
        <taxon>asterids</taxon>
        <taxon>lamiids</taxon>
        <taxon>Lamiales</taxon>
        <taxon>Orobanchaceae</taxon>
        <taxon>Rehmannieae</taxon>
        <taxon>Rehmannia</taxon>
    </lineage>
</organism>
<dbReference type="PANTHER" id="PTHR45835:SF104">
    <property type="entry name" value="PROTEIN NYNRIN-LIKE"/>
    <property type="match status" value="1"/>
</dbReference>
<proteinExistence type="predicted"/>
<reference evidence="2 3" key="1">
    <citation type="journal article" date="2021" name="Comput. Struct. Biotechnol. J.">
        <title>De novo genome assembly of the potent medicinal plant Rehmannia glutinosa using nanopore technology.</title>
        <authorList>
            <person name="Ma L."/>
            <person name="Dong C."/>
            <person name="Song C."/>
            <person name="Wang X."/>
            <person name="Zheng X."/>
            <person name="Niu Y."/>
            <person name="Chen S."/>
            <person name="Feng W."/>
        </authorList>
    </citation>
    <scope>NUCLEOTIDE SEQUENCE [LARGE SCALE GENOMIC DNA]</scope>
    <source>
        <strain evidence="2">DH-2019</strain>
    </source>
</reference>
<comment type="caution">
    <text evidence="2">The sequence shown here is derived from an EMBL/GenBank/DDBJ whole genome shotgun (WGS) entry which is preliminary data.</text>
</comment>
<evidence type="ECO:0000313" key="3">
    <source>
        <dbReference type="Proteomes" id="UP001318860"/>
    </source>
</evidence>
<dbReference type="Proteomes" id="UP001318860">
    <property type="component" value="Unassembled WGS sequence"/>
</dbReference>
<feature type="domain" description="Tf2-1-like SH3-like" evidence="1">
    <location>
        <begin position="113"/>
        <end position="141"/>
    </location>
</feature>
<gene>
    <name evidence="2" type="ORF">DH2020_042040</name>
</gene>
<dbReference type="Pfam" id="PF24626">
    <property type="entry name" value="SH3_Tf2-1"/>
    <property type="match status" value="1"/>
</dbReference>
<evidence type="ECO:0000259" key="1">
    <source>
        <dbReference type="Pfam" id="PF24626"/>
    </source>
</evidence>
<name>A0ABR0UNE6_REHGL</name>
<accession>A0ABR0UNE6</accession>
<dbReference type="PANTHER" id="PTHR45835">
    <property type="entry name" value="YALI0A06105P"/>
    <property type="match status" value="1"/>
</dbReference>